<protein>
    <recommendedName>
        <fullName evidence="3">Acetylornithine deacetylase</fullName>
    </recommendedName>
</protein>
<gene>
    <name evidence="1" type="ORF">KP509_16G002200</name>
</gene>
<reference evidence="1" key="1">
    <citation type="submission" date="2021-08" db="EMBL/GenBank/DDBJ databases">
        <title>WGS assembly of Ceratopteris richardii.</title>
        <authorList>
            <person name="Marchant D.B."/>
            <person name="Chen G."/>
            <person name="Jenkins J."/>
            <person name="Shu S."/>
            <person name="Leebens-Mack J."/>
            <person name="Grimwood J."/>
            <person name="Schmutz J."/>
            <person name="Soltis P."/>
            <person name="Soltis D."/>
            <person name="Chen Z.-H."/>
        </authorList>
    </citation>
    <scope>NUCLEOTIDE SEQUENCE</scope>
    <source>
        <strain evidence="1">Whitten #5841</strain>
        <tissue evidence="1">Leaf</tissue>
    </source>
</reference>
<evidence type="ECO:0008006" key="3">
    <source>
        <dbReference type="Google" id="ProtNLM"/>
    </source>
</evidence>
<evidence type="ECO:0000313" key="2">
    <source>
        <dbReference type="Proteomes" id="UP000825935"/>
    </source>
</evidence>
<dbReference type="Proteomes" id="UP000825935">
    <property type="component" value="Chromosome 16"/>
</dbReference>
<dbReference type="EMBL" id="CM035421">
    <property type="protein sequence ID" value="KAH7387048.1"/>
    <property type="molecule type" value="Genomic_DNA"/>
</dbReference>
<dbReference type="PANTHER" id="PTHR43808:SF3">
    <property type="entry name" value="ACETYLORNITHINE DEACETYLASE"/>
    <property type="match status" value="1"/>
</dbReference>
<sequence length="91" mass="9970">MTSGVACNLDSPGFHALSEATKKVFGYVEPYSITGSLPLIRELQDEGFDVQTVGYGIMATYHAQNEYCLLSDFQLGFKVLCNVISILEKGE</sequence>
<organism evidence="1 2">
    <name type="scientific">Ceratopteris richardii</name>
    <name type="common">Triangle waterfern</name>
    <dbReference type="NCBI Taxonomy" id="49495"/>
    <lineage>
        <taxon>Eukaryota</taxon>
        <taxon>Viridiplantae</taxon>
        <taxon>Streptophyta</taxon>
        <taxon>Embryophyta</taxon>
        <taxon>Tracheophyta</taxon>
        <taxon>Polypodiopsida</taxon>
        <taxon>Polypodiidae</taxon>
        <taxon>Polypodiales</taxon>
        <taxon>Pteridineae</taxon>
        <taxon>Pteridaceae</taxon>
        <taxon>Parkerioideae</taxon>
        <taxon>Ceratopteris</taxon>
    </lineage>
</organism>
<dbReference type="PANTHER" id="PTHR43808">
    <property type="entry name" value="ACETYLORNITHINE DEACETYLASE"/>
    <property type="match status" value="1"/>
</dbReference>
<keyword evidence="2" id="KW-1185">Reference proteome</keyword>
<comment type="caution">
    <text evidence="1">The sequence shown here is derived from an EMBL/GenBank/DDBJ whole genome shotgun (WGS) entry which is preliminary data.</text>
</comment>
<dbReference type="SUPFAM" id="SSF53187">
    <property type="entry name" value="Zn-dependent exopeptidases"/>
    <property type="match status" value="1"/>
</dbReference>
<dbReference type="OrthoDB" id="7832001at2759"/>
<evidence type="ECO:0000313" key="1">
    <source>
        <dbReference type="EMBL" id="KAH7387048.1"/>
    </source>
</evidence>
<proteinExistence type="predicted"/>
<dbReference type="InterPro" id="IPR050072">
    <property type="entry name" value="Peptidase_M20A"/>
</dbReference>
<name>A0A8T2SY89_CERRI</name>
<dbReference type="AlphaFoldDB" id="A0A8T2SY89"/>
<accession>A0A8T2SY89</accession>
<dbReference type="OMA" id="INAMELC"/>